<protein>
    <recommendedName>
        <fullName evidence="1">DinB-like domain-containing protein</fullName>
    </recommendedName>
</protein>
<dbReference type="InterPro" id="IPR034660">
    <property type="entry name" value="DinB/YfiT-like"/>
</dbReference>
<keyword evidence="3" id="KW-1185">Reference proteome</keyword>
<dbReference type="Pfam" id="PF12867">
    <property type="entry name" value="DinB_2"/>
    <property type="match status" value="1"/>
</dbReference>
<comment type="caution">
    <text evidence="2">The sequence shown here is derived from an EMBL/GenBank/DDBJ whole genome shotgun (WGS) entry which is preliminary data.</text>
</comment>
<dbReference type="Proteomes" id="UP000243524">
    <property type="component" value="Unassembled WGS sequence"/>
</dbReference>
<dbReference type="SUPFAM" id="SSF109854">
    <property type="entry name" value="DinB/YfiT-like putative metalloenzymes"/>
    <property type="match status" value="1"/>
</dbReference>
<sequence length="165" mass="20087">MNTLKEDFLMLSKKDTVLQHNERTLEYVDALDKLTNEEWNSPMSEGKWSVGEVIAHFKPWDELVMEKRVPYFFSDEPFPDKGFETDERNKEAAKFARENRQEEVIERFKDHRKRFIDTLNQLDEDDFDKEIQIRDEKITIYDYFEFMIRHDDHHFKQIDAFLAKN</sequence>
<dbReference type="EMBL" id="PJNH01000003">
    <property type="protein sequence ID" value="PKR77149.1"/>
    <property type="molecule type" value="Genomic_DNA"/>
</dbReference>
<gene>
    <name evidence="2" type="ORF">CEY16_10420</name>
</gene>
<proteinExistence type="predicted"/>
<dbReference type="InterPro" id="IPR024775">
    <property type="entry name" value="DinB-like"/>
</dbReference>
<evidence type="ECO:0000259" key="1">
    <source>
        <dbReference type="Pfam" id="PF12867"/>
    </source>
</evidence>
<evidence type="ECO:0000313" key="3">
    <source>
        <dbReference type="Proteomes" id="UP000243524"/>
    </source>
</evidence>
<name>A0A2I0QS67_9BACI</name>
<evidence type="ECO:0000313" key="2">
    <source>
        <dbReference type="EMBL" id="PKR77149.1"/>
    </source>
</evidence>
<organism evidence="2 3">
    <name type="scientific">Halalkalibacillus sediminis</name>
    <dbReference type="NCBI Taxonomy" id="2018042"/>
    <lineage>
        <taxon>Bacteria</taxon>
        <taxon>Bacillati</taxon>
        <taxon>Bacillota</taxon>
        <taxon>Bacilli</taxon>
        <taxon>Bacillales</taxon>
        <taxon>Bacillaceae</taxon>
        <taxon>Halalkalibacillus</taxon>
    </lineage>
</organism>
<dbReference type="Gene3D" id="1.20.120.450">
    <property type="entry name" value="dinb family like domain"/>
    <property type="match status" value="1"/>
</dbReference>
<reference evidence="2 3" key="1">
    <citation type="submission" date="2017-06" db="EMBL/GenBank/DDBJ databases">
        <title>the draft geome sequence of Illustriluteabacillus marina B3227.</title>
        <authorList>
            <person name="He R.-H."/>
            <person name="Du Z.-J."/>
        </authorList>
    </citation>
    <scope>NUCLEOTIDE SEQUENCE [LARGE SCALE GENOMIC DNA]</scope>
    <source>
        <strain evidence="2 3">B3227</strain>
    </source>
</reference>
<accession>A0A2I0QS67</accession>
<dbReference type="AlphaFoldDB" id="A0A2I0QS67"/>
<feature type="domain" description="DinB-like" evidence="1">
    <location>
        <begin position="27"/>
        <end position="158"/>
    </location>
</feature>